<accession>A0A1M5YZH0</accession>
<dbReference type="Gene3D" id="3.40.50.2000">
    <property type="entry name" value="Glycogen Phosphorylase B"/>
    <property type="match status" value="1"/>
</dbReference>
<dbReference type="RefSeq" id="WP_073387199.1">
    <property type="nucleotide sequence ID" value="NZ_FQXK01000014.1"/>
</dbReference>
<evidence type="ECO:0000259" key="1">
    <source>
        <dbReference type="Pfam" id="PF12996"/>
    </source>
</evidence>
<evidence type="ECO:0000313" key="3">
    <source>
        <dbReference type="EMBL" id="SHI17391.1"/>
    </source>
</evidence>
<feature type="domain" description="Spore protein YkvP N-terminal" evidence="1">
    <location>
        <begin position="95"/>
        <end position="159"/>
    </location>
</feature>
<name>A0A1M5YZH0_BUTFI</name>
<organism evidence="3 4">
    <name type="scientific">Butyrivibrio fibrisolvens DSM 3071</name>
    <dbReference type="NCBI Taxonomy" id="1121131"/>
    <lineage>
        <taxon>Bacteria</taxon>
        <taxon>Bacillati</taxon>
        <taxon>Bacillota</taxon>
        <taxon>Clostridia</taxon>
        <taxon>Lachnospirales</taxon>
        <taxon>Lachnospiraceae</taxon>
        <taxon>Butyrivibrio</taxon>
    </lineage>
</organism>
<protein>
    <submittedName>
        <fullName evidence="3">Glycosyl transferases group 1</fullName>
    </submittedName>
</protein>
<dbReference type="InterPro" id="IPR024542">
    <property type="entry name" value="YkvP_N"/>
</dbReference>
<dbReference type="EMBL" id="FQXK01000014">
    <property type="protein sequence ID" value="SHI17391.1"/>
    <property type="molecule type" value="Genomic_DNA"/>
</dbReference>
<dbReference type="Pfam" id="PF13524">
    <property type="entry name" value="Glyco_trans_1_2"/>
    <property type="match status" value="1"/>
</dbReference>
<dbReference type="GO" id="GO:0016740">
    <property type="term" value="F:transferase activity"/>
    <property type="evidence" value="ECO:0007669"/>
    <property type="project" value="UniProtKB-KW"/>
</dbReference>
<sequence>MKILFFTWLGSYIDDDLEYFFNKMGHDCHRIWNEHGDIPNRYEDDKFLEYFEGKILSEGFDVCFTTNYWPLVAEGCHRHALPYISWSYDSPPNLPKTDTMEYDTNYIFFFSRDDVDDYKKKGIENVYHMPLAVNTDRWDKVKAKNLAFSADISLVGKTYQSTLPMLKTRMSDYQRGYIDAIVASQQANDQAYIIRDAVTDKLIKGINESYATYPDNALTISASQLIYSIATFVTHIDRLSLLKLLSTKFDTHLYTYDLPREEYKLIPDVKIHGQVTYEEEMPQIFKLSKINLCPTFRGNCSGLPLRQLDVMGCGGFLLSSFRTELYEEFTDGVDTAMYYGLEDALDKADFYMTHDDIRLSIARKGYEKVKKYYTYEDRLSRMLDHINTD</sequence>
<evidence type="ECO:0000313" key="4">
    <source>
        <dbReference type="Proteomes" id="UP000184278"/>
    </source>
</evidence>
<proteinExistence type="predicted"/>
<evidence type="ECO:0000259" key="2">
    <source>
        <dbReference type="Pfam" id="PF13524"/>
    </source>
</evidence>
<keyword evidence="3" id="KW-0808">Transferase</keyword>
<dbReference type="InterPro" id="IPR055259">
    <property type="entry name" value="YkvP/CgeB_Glyco_trans-like"/>
</dbReference>
<feature type="domain" description="Spore protein YkvP/CgeB glycosyl transferase-like" evidence="2">
    <location>
        <begin position="266"/>
        <end position="384"/>
    </location>
</feature>
<gene>
    <name evidence="3" type="ORF">SAMN02745229_01849</name>
</gene>
<keyword evidence="4" id="KW-1185">Reference proteome</keyword>
<dbReference type="Pfam" id="PF12996">
    <property type="entry name" value="DUF3880"/>
    <property type="match status" value="1"/>
</dbReference>
<reference evidence="4" key="1">
    <citation type="submission" date="2016-11" db="EMBL/GenBank/DDBJ databases">
        <authorList>
            <person name="Varghese N."/>
            <person name="Submissions S."/>
        </authorList>
    </citation>
    <scope>NUCLEOTIDE SEQUENCE [LARGE SCALE GENOMIC DNA]</scope>
    <source>
        <strain evidence="4">DSM 3071</strain>
    </source>
</reference>
<dbReference type="STRING" id="1121131.SAMN02745229_01849"/>
<dbReference type="Proteomes" id="UP000184278">
    <property type="component" value="Unassembled WGS sequence"/>
</dbReference>
<dbReference type="GeneID" id="89508425"/>
<dbReference type="AlphaFoldDB" id="A0A1M5YZH0"/>
<dbReference type="OrthoDB" id="1994110at2"/>